<dbReference type="STRING" id="564117.SAMN05216369_0151"/>
<proteinExistence type="predicted"/>
<evidence type="ECO:0000313" key="2">
    <source>
        <dbReference type="EMBL" id="SHK04432.1"/>
    </source>
</evidence>
<evidence type="ECO:0000313" key="3">
    <source>
        <dbReference type="Proteomes" id="UP000184497"/>
    </source>
</evidence>
<dbReference type="EMBL" id="FRAQ01000001">
    <property type="protein sequence ID" value="SHK04432.1"/>
    <property type="molecule type" value="Genomic_DNA"/>
</dbReference>
<protein>
    <submittedName>
        <fullName evidence="2">Molybdate transporter of MFS superfamily protein</fullName>
    </submittedName>
</protein>
<dbReference type="Pfam" id="PF16983">
    <property type="entry name" value="MFS_MOT1"/>
    <property type="match status" value="2"/>
</dbReference>
<sequence length="374" mass="38200">MPSIQKVLMKDASGALGDLGTLIPLGLGAIGLAGLAPIPVLVGFAVFYIATGLYYRLPIPVQPMKAVAALLLTTQVSAQSLVASGVLIGTVLLLLGSTGWINGAARLIPRSVLSGLQLGLGLMLANMSLGLMATSLPLGVVTLALLGITLKLLPNCPAALMGLGGSIAIGTILGAPGLTLPVVDSTTLSLPELPGMDDWQQAISMLVLPQLALTITNAIVLTALVVEDYFGEQSHRVSPARLSVTTGLANLFMVPLGALPMCHGAGGVAAHYRFGARTGVAPVLLGTGLLLIAVIPGGLSMIAAIPMAGLGALLFVAAAELALSKRLWIVKPSCWPVIAITALVTVWVDPFFGLLAGVASETVRGAWLRRQETA</sequence>
<feature type="transmembrane region" description="Helical" evidence="1">
    <location>
        <begin position="160"/>
        <end position="183"/>
    </location>
</feature>
<dbReference type="PANTHER" id="PTHR31970:SF9">
    <property type="entry name" value="MOLYBDATE TRANSPORTER 2"/>
    <property type="match status" value="1"/>
</dbReference>
<dbReference type="RefSeq" id="WP_072794899.1">
    <property type="nucleotide sequence ID" value="NZ_FRAQ01000001.1"/>
</dbReference>
<evidence type="ECO:0000256" key="1">
    <source>
        <dbReference type="SAM" id="Phobius"/>
    </source>
</evidence>
<keyword evidence="1" id="KW-0472">Membrane</keyword>
<dbReference type="GO" id="GO:0015098">
    <property type="term" value="F:molybdate ion transmembrane transporter activity"/>
    <property type="evidence" value="ECO:0007669"/>
    <property type="project" value="InterPro"/>
</dbReference>
<reference evidence="3" key="1">
    <citation type="submission" date="2016-11" db="EMBL/GenBank/DDBJ databases">
        <authorList>
            <person name="Varghese N."/>
            <person name="Submissions S."/>
        </authorList>
    </citation>
    <scope>NUCLEOTIDE SEQUENCE [LARGE SCALE GENOMIC DNA]</scope>
    <source>
        <strain evidence="3">CGMCC 1.10835</strain>
    </source>
</reference>
<keyword evidence="3" id="KW-1185">Reference proteome</keyword>
<dbReference type="Proteomes" id="UP000184497">
    <property type="component" value="Unassembled WGS sequence"/>
</dbReference>
<feature type="transmembrane region" description="Helical" evidence="1">
    <location>
        <begin position="335"/>
        <end position="359"/>
    </location>
</feature>
<dbReference type="OrthoDB" id="7361398at2"/>
<feature type="transmembrane region" description="Helical" evidence="1">
    <location>
        <begin position="70"/>
        <end position="95"/>
    </location>
</feature>
<feature type="transmembrane region" description="Helical" evidence="1">
    <location>
        <begin position="203"/>
        <end position="226"/>
    </location>
</feature>
<feature type="transmembrane region" description="Helical" evidence="1">
    <location>
        <begin position="131"/>
        <end position="153"/>
    </location>
</feature>
<keyword evidence="1" id="KW-0812">Transmembrane</keyword>
<keyword evidence="1" id="KW-1133">Transmembrane helix</keyword>
<name>A0A1M6P985_9GAMM</name>
<organism evidence="2 3">
    <name type="scientific">Marinobacter antarcticus</name>
    <dbReference type="NCBI Taxonomy" id="564117"/>
    <lineage>
        <taxon>Bacteria</taxon>
        <taxon>Pseudomonadati</taxon>
        <taxon>Pseudomonadota</taxon>
        <taxon>Gammaproteobacteria</taxon>
        <taxon>Pseudomonadales</taxon>
        <taxon>Marinobacteraceae</taxon>
        <taxon>Marinobacter</taxon>
    </lineage>
</organism>
<gene>
    <name evidence="2" type="ORF">SAMN05216369_0151</name>
</gene>
<feature type="transmembrane region" description="Helical" evidence="1">
    <location>
        <begin position="301"/>
        <end position="323"/>
    </location>
</feature>
<dbReference type="InterPro" id="IPR031563">
    <property type="entry name" value="MOT1/MOT2"/>
</dbReference>
<dbReference type="AlphaFoldDB" id="A0A1M6P985"/>
<accession>A0A1M6P985</accession>
<dbReference type="PANTHER" id="PTHR31970">
    <property type="match status" value="1"/>
</dbReference>
<feature type="transmembrane region" description="Helical" evidence="1">
    <location>
        <begin position="21"/>
        <end position="50"/>
    </location>
</feature>
<feature type="transmembrane region" description="Helical" evidence="1">
    <location>
        <begin position="274"/>
        <end position="295"/>
    </location>
</feature>